<reference evidence="2 3" key="1">
    <citation type="journal article" date="2018" name="Nat. Genet.">
        <title>The Rosa genome provides new insights in the design of modern roses.</title>
        <authorList>
            <person name="Bendahmane M."/>
        </authorList>
    </citation>
    <scope>NUCLEOTIDE SEQUENCE [LARGE SCALE GENOMIC DNA]</scope>
    <source>
        <strain evidence="3">cv. Old Blush</strain>
    </source>
</reference>
<name>A0A2P6S2Q7_ROSCH</name>
<dbReference type="EMBL" id="PDCK01000040">
    <property type="protein sequence ID" value="PRQ52967.1"/>
    <property type="molecule type" value="Genomic_DNA"/>
</dbReference>
<dbReference type="Gramene" id="PRQ52967">
    <property type="protein sequence ID" value="PRQ52967"/>
    <property type="gene ID" value="RchiOBHm_Chr2g0161311"/>
</dbReference>
<proteinExistence type="predicted"/>
<dbReference type="AlphaFoldDB" id="A0A2P6S2Q7"/>
<feature type="signal peptide" evidence="1">
    <location>
        <begin position="1"/>
        <end position="16"/>
    </location>
</feature>
<feature type="chain" id="PRO_5015165558" evidence="1">
    <location>
        <begin position="17"/>
        <end position="62"/>
    </location>
</feature>
<evidence type="ECO:0000256" key="1">
    <source>
        <dbReference type="SAM" id="SignalP"/>
    </source>
</evidence>
<protein>
    <submittedName>
        <fullName evidence="2">Uncharacterized protein</fullName>
    </submittedName>
</protein>
<accession>A0A2P6S2Q7</accession>
<keyword evidence="3" id="KW-1185">Reference proteome</keyword>
<evidence type="ECO:0000313" key="3">
    <source>
        <dbReference type="Proteomes" id="UP000238479"/>
    </source>
</evidence>
<evidence type="ECO:0000313" key="2">
    <source>
        <dbReference type="EMBL" id="PRQ52967.1"/>
    </source>
</evidence>
<sequence length="62" mass="7274">MESITWMLLLVDQATQFVGECTEQEPGITFVRLGDEQQGLANRYRLEIQIIKSLRLWLVYVM</sequence>
<keyword evidence="1" id="KW-0732">Signal</keyword>
<comment type="caution">
    <text evidence="2">The sequence shown here is derived from an EMBL/GenBank/DDBJ whole genome shotgun (WGS) entry which is preliminary data.</text>
</comment>
<organism evidence="2 3">
    <name type="scientific">Rosa chinensis</name>
    <name type="common">China rose</name>
    <dbReference type="NCBI Taxonomy" id="74649"/>
    <lineage>
        <taxon>Eukaryota</taxon>
        <taxon>Viridiplantae</taxon>
        <taxon>Streptophyta</taxon>
        <taxon>Embryophyta</taxon>
        <taxon>Tracheophyta</taxon>
        <taxon>Spermatophyta</taxon>
        <taxon>Magnoliopsida</taxon>
        <taxon>eudicotyledons</taxon>
        <taxon>Gunneridae</taxon>
        <taxon>Pentapetalae</taxon>
        <taxon>rosids</taxon>
        <taxon>fabids</taxon>
        <taxon>Rosales</taxon>
        <taxon>Rosaceae</taxon>
        <taxon>Rosoideae</taxon>
        <taxon>Rosoideae incertae sedis</taxon>
        <taxon>Rosa</taxon>
    </lineage>
</organism>
<dbReference type="Proteomes" id="UP000238479">
    <property type="component" value="Chromosome 2"/>
</dbReference>
<gene>
    <name evidence="2" type="ORF">RchiOBHm_Chr2g0161311</name>
</gene>